<feature type="region of interest" description="Disordered" evidence="1">
    <location>
        <begin position="20"/>
        <end position="48"/>
    </location>
</feature>
<proteinExistence type="predicted"/>
<accession>B6IY08</accession>
<organism evidence="2 3">
    <name type="scientific">Rhodospirillum centenum (strain ATCC 51521 / SW)</name>
    <dbReference type="NCBI Taxonomy" id="414684"/>
    <lineage>
        <taxon>Bacteria</taxon>
        <taxon>Pseudomonadati</taxon>
        <taxon>Pseudomonadota</taxon>
        <taxon>Alphaproteobacteria</taxon>
        <taxon>Rhodospirillales</taxon>
        <taxon>Rhodospirillaceae</taxon>
        <taxon>Rhodospirillum</taxon>
    </lineage>
</organism>
<gene>
    <name evidence="2" type="ordered locus">RC1_3840</name>
</gene>
<reference evidence="2 3" key="1">
    <citation type="journal article" date="2010" name="BMC Genomics">
        <title>Metabolic flexibility revealed in the genome of the cyst-forming alpha-1 proteobacterium Rhodospirillum centenum.</title>
        <authorList>
            <person name="Lu Y.K."/>
            <person name="Marden J."/>
            <person name="Han M."/>
            <person name="Swingley W.D."/>
            <person name="Mastrian S.D."/>
            <person name="Chowdhury S.R."/>
            <person name="Hao J."/>
            <person name="Helmy T."/>
            <person name="Kim S."/>
            <person name="Kurdoglu A.A."/>
            <person name="Matthies H.J."/>
            <person name="Rollo D."/>
            <person name="Stothard P."/>
            <person name="Blankenship R.E."/>
            <person name="Bauer C.E."/>
            <person name="Touchman J.W."/>
        </authorList>
    </citation>
    <scope>NUCLEOTIDE SEQUENCE [LARGE SCALE GENOMIC DNA]</scope>
    <source>
        <strain evidence="3">ATCC 51521 / SW</strain>
    </source>
</reference>
<name>B6IY08_RHOCS</name>
<sequence>MPELSAFDHRAHAAIAVVGPWKSPALGPVPEREPPPAQGPAAAADQNR</sequence>
<dbReference type="AlphaFoldDB" id="B6IY08"/>
<dbReference type="EMBL" id="CP000613">
    <property type="protein sequence ID" value="ACJ01182.1"/>
    <property type="molecule type" value="Genomic_DNA"/>
</dbReference>
<protein>
    <submittedName>
        <fullName evidence="2">Uncharacterized protein</fullName>
    </submittedName>
</protein>
<keyword evidence="3" id="KW-1185">Reference proteome</keyword>
<evidence type="ECO:0000256" key="1">
    <source>
        <dbReference type="SAM" id="MobiDB-lite"/>
    </source>
</evidence>
<dbReference type="HOGENOM" id="CLU_3157159_0_0_5"/>
<evidence type="ECO:0000313" key="2">
    <source>
        <dbReference type="EMBL" id="ACJ01182.1"/>
    </source>
</evidence>
<evidence type="ECO:0000313" key="3">
    <source>
        <dbReference type="Proteomes" id="UP000001591"/>
    </source>
</evidence>
<dbReference type="Proteomes" id="UP000001591">
    <property type="component" value="Chromosome"/>
</dbReference>
<dbReference type="KEGG" id="rce:RC1_3840"/>
<feature type="compositionally biased region" description="Low complexity" evidence="1">
    <location>
        <begin position="39"/>
        <end position="48"/>
    </location>
</feature>